<sequence>MDSNDPWVLLKVATENIGTAAVCILNYHTLQDTVSDSGEKDSN</sequence>
<name>A0A384WJX3_9CAUD</name>
<proteinExistence type="predicted"/>
<dbReference type="EMBL" id="MF754115">
    <property type="protein sequence ID" value="ATI19363.1"/>
    <property type="molecule type" value="Genomic_DNA"/>
</dbReference>
<organism evidence="1 2">
    <name type="scientific">Vibrio phage vB_VpaS_KF5</name>
    <dbReference type="NCBI Taxonomy" id="2041476"/>
    <lineage>
        <taxon>Viruses</taxon>
        <taxon>Duplodnaviria</taxon>
        <taxon>Heunggongvirae</taxon>
        <taxon>Uroviricota</taxon>
        <taxon>Caudoviricetes</taxon>
        <taxon>Mardecavirus</taxon>
        <taxon>Mardecavirus SSP002</taxon>
    </lineage>
</organism>
<gene>
    <name evidence="1" type="ORF">KF5_053</name>
</gene>
<evidence type="ECO:0000313" key="1">
    <source>
        <dbReference type="EMBL" id="ATI19363.1"/>
    </source>
</evidence>
<protein>
    <submittedName>
        <fullName evidence="1">Uncharacterized protein</fullName>
    </submittedName>
</protein>
<accession>A0A384WJX3</accession>
<dbReference type="Proteomes" id="UP000257560">
    <property type="component" value="Segment"/>
</dbReference>
<evidence type="ECO:0000313" key="2">
    <source>
        <dbReference type="Proteomes" id="UP000257560"/>
    </source>
</evidence>
<reference evidence="1 2" key="1">
    <citation type="submission" date="2017-08" db="EMBL/GenBank/DDBJ databases">
        <title>Complete genome sequence of bacteriophage vB_VpaS_KF5.</title>
        <authorList>
            <person name="Yu J."/>
            <person name="Kwak S.-J."/>
            <person name="Lim J.-A."/>
            <person name="Chang H.-J."/>
        </authorList>
    </citation>
    <scope>NUCLEOTIDE SEQUENCE [LARGE SCALE GENOMIC DNA]</scope>
</reference>